<dbReference type="Proteomes" id="UP000030101">
    <property type="component" value="Unassembled WGS sequence"/>
</dbReference>
<evidence type="ECO:0000313" key="3">
    <source>
        <dbReference type="Proteomes" id="UP000030101"/>
    </source>
</evidence>
<gene>
    <name evidence="2" type="ORF">HQ43_03495</name>
</gene>
<dbReference type="Pfam" id="PF01370">
    <property type="entry name" value="Epimerase"/>
    <property type="match status" value="1"/>
</dbReference>
<dbReference type="SUPFAM" id="SSF51735">
    <property type="entry name" value="NAD(P)-binding Rossmann-fold domains"/>
    <property type="match status" value="1"/>
</dbReference>
<accession>A0ABR4XMT4</accession>
<organism evidence="2 3">
    <name type="scientific">Porphyromonas canoris</name>
    <dbReference type="NCBI Taxonomy" id="36875"/>
    <lineage>
        <taxon>Bacteria</taxon>
        <taxon>Pseudomonadati</taxon>
        <taxon>Bacteroidota</taxon>
        <taxon>Bacteroidia</taxon>
        <taxon>Bacteroidales</taxon>
        <taxon>Porphyromonadaceae</taxon>
        <taxon>Porphyromonas</taxon>
    </lineage>
</organism>
<reference evidence="2 3" key="1">
    <citation type="submission" date="2014-08" db="EMBL/GenBank/DDBJ databases">
        <title>Porphyromonas canoris strain:OH2762 Genome sequencing.</title>
        <authorList>
            <person name="Wallis C."/>
            <person name="Deusch O."/>
            <person name="O'Flynn C."/>
            <person name="Davis I."/>
            <person name="Jospin G."/>
            <person name="Darling A.E."/>
            <person name="Coil D.A."/>
            <person name="Alexiev A."/>
            <person name="Horsfall A."/>
            <person name="Kirkwood N."/>
            <person name="Harris S."/>
            <person name="Eisen J.A."/>
        </authorList>
    </citation>
    <scope>NUCLEOTIDE SEQUENCE [LARGE SCALE GENOMIC DNA]</scope>
    <source>
        <strain evidence="3">COT-108 OH2762</strain>
    </source>
</reference>
<keyword evidence="3" id="KW-1185">Reference proteome</keyword>
<sequence length="337" mass="39025">MKRTILITGASGTVGSRALELFLSESHKYNIRAFDLKTRKSEAFLNRYRDRIESFYGDIRRPEDLEEATKGVDVCIHTASVIPPKAYEDPNLTFRVNIFGTENLIDLLTKNSPNAFVVMTSSVAVYGDRLNNPNIRVGDPLLPPYPDNYGESKIRMEELLQKSRLDWSIFRLTMVMGASNHHFSKIMFYMPLSTPIEIITPQDAARALVAAVDHREELRGHIFNLGGGESCRTTYKELLEKNFKIRGLGALDFPDKAFAERNYHCGLYADGDNLEKILHFRRDTLQTYYDRVAADTPFYQRLINQLFRKYIKRYLLSLSKPYKVWHEQNENTRKLFF</sequence>
<dbReference type="PANTHER" id="PTHR43245">
    <property type="entry name" value="BIFUNCTIONAL POLYMYXIN RESISTANCE PROTEIN ARNA"/>
    <property type="match status" value="1"/>
</dbReference>
<comment type="caution">
    <text evidence="2">The sequence shown here is derived from an EMBL/GenBank/DDBJ whole genome shotgun (WGS) entry which is preliminary data.</text>
</comment>
<dbReference type="InterPro" id="IPR050177">
    <property type="entry name" value="Lipid_A_modif_metabolic_enz"/>
</dbReference>
<dbReference type="EMBL" id="JQZV01000006">
    <property type="protein sequence ID" value="KGN92946.1"/>
    <property type="molecule type" value="Genomic_DNA"/>
</dbReference>
<name>A0ABR4XMT4_9PORP</name>
<protein>
    <submittedName>
        <fullName evidence="2">NAD-binding protein</fullName>
    </submittedName>
</protein>
<dbReference type="Gene3D" id="3.40.50.720">
    <property type="entry name" value="NAD(P)-binding Rossmann-like Domain"/>
    <property type="match status" value="1"/>
</dbReference>
<dbReference type="InterPro" id="IPR036291">
    <property type="entry name" value="NAD(P)-bd_dom_sf"/>
</dbReference>
<evidence type="ECO:0000259" key="1">
    <source>
        <dbReference type="Pfam" id="PF01370"/>
    </source>
</evidence>
<proteinExistence type="predicted"/>
<dbReference type="InterPro" id="IPR001509">
    <property type="entry name" value="Epimerase_deHydtase"/>
</dbReference>
<evidence type="ECO:0000313" key="2">
    <source>
        <dbReference type="EMBL" id="KGN92946.1"/>
    </source>
</evidence>
<feature type="domain" description="NAD-dependent epimerase/dehydratase" evidence="1">
    <location>
        <begin position="5"/>
        <end position="225"/>
    </location>
</feature>